<keyword evidence="8 14" id="KW-0675">Receptor</keyword>
<dbReference type="InterPro" id="IPR013210">
    <property type="entry name" value="LRR_N_plant-typ"/>
</dbReference>
<dbReference type="InterPro" id="IPR001611">
    <property type="entry name" value="Leu-rich_rpt"/>
</dbReference>
<keyword evidence="14" id="KW-0808">Transferase</keyword>
<evidence type="ECO:0000256" key="3">
    <source>
        <dbReference type="ARBA" id="ARBA00022692"/>
    </source>
</evidence>
<evidence type="ECO:0000256" key="8">
    <source>
        <dbReference type="ARBA" id="ARBA00023170"/>
    </source>
</evidence>
<proteinExistence type="predicted"/>
<dbReference type="EMBL" id="JAUJYO010000019">
    <property type="protein sequence ID" value="KAK1288646.1"/>
    <property type="molecule type" value="Genomic_DNA"/>
</dbReference>
<dbReference type="Gene3D" id="3.80.10.10">
    <property type="entry name" value="Ribonuclease Inhibitor"/>
    <property type="match status" value="2"/>
</dbReference>
<dbReference type="InterPro" id="IPR003591">
    <property type="entry name" value="Leu-rich_rpt_typical-subtyp"/>
</dbReference>
<keyword evidence="9" id="KW-0325">Glycoprotein</keyword>
<dbReference type="Pfam" id="PF00560">
    <property type="entry name" value="LRR_1"/>
    <property type="match status" value="3"/>
</dbReference>
<dbReference type="PANTHER" id="PTHR47986">
    <property type="entry name" value="OSJNBA0070M12.3 PROTEIN"/>
    <property type="match status" value="1"/>
</dbReference>
<organism evidence="14 15">
    <name type="scientific">Acorus calamus</name>
    <name type="common">Sweet flag</name>
    <dbReference type="NCBI Taxonomy" id="4465"/>
    <lineage>
        <taxon>Eukaryota</taxon>
        <taxon>Viridiplantae</taxon>
        <taxon>Streptophyta</taxon>
        <taxon>Embryophyta</taxon>
        <taxon>Tracheophyta</taxon>
        <taxon>Spermatophyta</taxon>
        <taxon>Magnoliopsida</taxon>
        <taxon>Liliopsida</taxon>
        <taxon>Acoraceae</taxon>
        <taxon>Acorus</taxon>
    </lineage>
</organism>
<dbReference type="InterPro" id="IPR032675">
    <property type="entry name" value="LRR_dom_sf"/>
</dbReference>
<evidence type="ECO:0000313" key="15">
    <source>
        <dbReference type="Proteomes" id="UP001180020"/>
    </source>
</evidence>
<dbReference type="InterPro" id="IPR052422">
    <property type="entry name" value="Auxin_Ser/Thr_Kinase"/>
</dbReference>
<keyword evidence="6 11" id="KW-1133">Transmembrane helix</keyword>
<evidence type="ECO:0000256" key="11">
    <source>
        <dbReference type="SAM" id="Phobius"/>
    </source>
</evidence>
<feature type="domain" description="Leucine-rich repeat-containing N-terminal plant-type" evidence="13">
    <location>
        <begin position="32"/>
        <end position="68"/>
    </location>
</feature>
<feature type="domain" description="Leucine-rich repeat-containing N-terminal plant-type" evidence="13">
    <location>
        <begin position="333"/>
        <end position="368"/>
    </location>
</feature>
<evidence type="ECO:0000256" key="7">
    <source>
        <dbReference type="ARBA" id="ARBA00023136"/>
    </source>
</evidence>
<reference evidence="14" key="1">
    <citation type="journal article" date="2023" name="Nat. Commun.">
        <title>Diploid and tetraploid genomes of Acorus and the evolution of monocots.</title>
        <authorList>
            <person name="Ma L."/>
            <person name="Liu K.W."/>
            <person name="Li Z."/>
            <person name="Hsiao Y.Y."/>
            <person name="Qi Y."/>
            <person name="Fu T."/>
            <person name="Tang G.D."/>
            <person name="Zhang D."/>
            <person name="Sun W.H."/>
            <person name="Liu D.K."/>
            <person name="Li Y."/>
            <person name="Chen G.Z."/>
            <person name="Liu X.D."/>
            <person name="Liao X.Y."/>
            <person name="Jiang Y.T."/>
            <person name="Yu X."/>
            <person name="Hao Y."/>
            <person name="Huang J."/>
            <person name="Zhao X.W."/>
            <person name="Ke S."/>
            <person name="Chen Y.Y."/>
            <person name="Wu W.L."/>
            <person name="Hsu J.L."/>
            <person name="Lin Y.F."/>
            <person name="Huang M.D."/>
            <person name="Li C.Y."/>
            <person name="Huang L."/>
            <person name="Wang Z.W."/>
            <person name="Zhao X."/>
            <person name="Zhong W.Y."/>
            <person name="Peng D.H."/>
            <person name="Ahmad S."/>
            <person name="Lan S."/>
            <person name="Zhang J.S."/>
            <person name="Tsai W.C."/>
            <person name="Van de Peer Y."/>
            <person name="Liu Z.J."/>
        </authorList>
    </citation>
    <scope>NUCLEOTIDE SEQUENCE</scope>
    <source>
        <strain evidence="14">CP</strain>
    </source>
</reference>
<evidence type="ECO:0000256" key="2">
    <source>
        <dbReference type="ARBA" id="ARBA00022614"/>
    </source>
</evidence>
<comment type="caution">
    <text evidence="14">The sequence shown here is derived from an EMBL/GenBank/DDBJ whole genome shotgun (WGS) entry which is preliminary data.</text>
</comment>
<evidence type="ECO:0000313" key="14">
    <source>
        <dbReference type="EMBL" id="KAK1288646.1"/>
    </source>
</evidence>
<dbReference type="FunFam" id="3.80.10.10:FF:000129">
    <property type="entry name" value="Leucine-rich repeat receptor-like kinase"/>
    <property type="match status" value="1"/>
</dbReference>
<evidence type="ECO:0000256" key="4">
    <source>
        <dbReference type="ARBA" id="ARBA00022729"/>
    </source>
</evidence>
<feature type="signal peptide" evidence="12">
    <location>
        <begin position="1"/>
        <end position="27"/>
    </location>
</feature>
<dbReference type="GO" id="GO:0016301">
    <property type="term" value="F:kinase activity"/>
    <property type="evidence" value="ECO:0007669"/>
    <property type="project" value="UniProtKB-KW"/>
</dbReference>
<dbReference type="Pfam" id="PF13855">
    <property type="entry name" value="LRR_8"/>
    <property type="match status" value="1"/>
</dbReference>
<dbReference type="PANTHER" id="PTHR47986:SF29">
    <property type="entry name" value="RECEPTOR PROTEIN KINASE TMK1"/>
    <property type="match status" value="1"/>
</dbReference>
<evidence type="ECO:0000256" key="1">
    <source>
        <dbReference type="ARBA" id="ARBA00004167"/>
    </source>
</evidence>
<evidence type="ECO:0000256" key="9">
    <source>
        <dbReference type="ARBA" id="ARBA00023180"/>
    </source>
</evidence>
<evidence type="ECO:0000259" key="13">
    <source>
        <dbReference type="Pfam" id="PF08263"/>
    </source>
</evidence>
<keyword evidence="15" id="KW-1185">Reference proteome</keyword>
<evidence type="ECO:0000256" key="10">
    <source>
        <dbReference type="SAM" id="MobiDB-lite"/>
    </source>
</evidence>
<gene>
    <name evidence="14" type="primary">TMK1</name>
    <name evidence="14" type="ORF">QJS10_CPB19g01686</name>
</gene>
<reference evidence="14" key="2">
    <citation type="submission" date="2023-06" db="EMBL/GenBank/DDBJ databases">
        <authorList>
            <person name="Ma L."/>
            <person name="Liu K.-W."/>
            <person name="Li Z."/>
            <person name="Hsiao Y.-Y."/>
            <person name="Qi Y."/>
            <person name="Fu T."/>
            <person name="Tang G."/>
            <person name="Zhang D."/>
            <person name="Sun W.-H."/>
            <person name="Liu D.-K."/>
            <person name="Li Y."/>
            <person name="Chen G.-Z."/>
            <person name="Liu X.-D."/>
            <person name="Liao X.-Y."/>
            <person name="Jiang Y.-T."/>
            <person name="Yu X."/>
            <person name="Hao Y."/>
            <person name="Huang J."/>
            <person name="Zhao X.-W."/>
            <person name="Ke S."/>
            <person name="Chen Y.-Y."/>
            <person name="Wu W.-L."/>
            <person name="Hsu J.-L."/>
            <person name="Lin Y.-F."/>
            <person name="Huang M.-D."/>
            <person name="Li C.-Y."/>
            <person name="Huang L."/>
            <person name="Wang Z.-W."/>
            <person name="Zhao X."/>
            <person name="Zhong W.-Y."/>
            <person name="Peng D.-H."/>
            <person name="Ahmad S."/>
            <person name="Lan S."/>
            <person name="Zhang J.-S."/>
            <person name="Tsai W.-C."/>
            <person name="Van De Peer Y."/>
            <person name="Liu Z.-J."/>
        </authorList>
    </citation>
    <scope>NUCLEOTIDE SEQUENCE</scope>
    <source>
        <strain evidence="14">CP</strain>
        <tissue evidence="14">Leaves</tissue>
    </source>
</reference>
<keyword evidence="5" id="KW-0677">Repeat</keyword>
<dbReference type="SUPFAM" id="SSF52058">
    <property type="entry name" value="L domain-like"/>
    <property type="match status" value="1"/>
</dbReference>
<feature type="compositionally biased region" description="Gly residues" evidence="10">
    <location>
        <begin position="464"/>
        <end position="483"/>
    </location>
</feature>
<dbReference type="Proteomes" id="UP001180020">
    <property type="component" value="Unassembled WGS sequence"/>
</dbReference>
<dbReference type="SMART" id="SM00369">
    <property type="entry name" value="LRR_TYP"/>
    <property type="match status" value="6"/>
</dbReference>
<comment type="subcellular location">
    <subcellularLocation>
        <location evidence="1">Membrane</location>
        <topology evidence="1">Single-pass membrane protein</topology>
    </subcellularLocation>
</comment>
<feature type="transmembrane region" description="Helical" evidence="11">
    <location>
        <begin position="492"/>
        <end position="516"/>
    </location>
</feature>
<keyword evidence="2" id="KW-0433">Leucine-rich repeat</keyword>
<dbReference type="AlphaFoldDB" id="A0AAV9CJJ5"/>
<protein>
    <submittedName>
        <fullName evidence="14">Receptor protein kinase TMK1</fullName>
    </submittedName>
</protein>
<accession>A0AAV9CJJ5</accession>
<feature type="chain" id="PRO_5043922623" evidence="12">
    <location>
        <begin position="28"/>
        <end position="550"/>
    </location>
</feature>
<keyword evidence="3 11" id="KW-0812">Transmembrane</keyword>
<keyword evidence="4 12" id="KW-0732">Signal</keyword>
<evidence type="ECO:0000256" key="12">
    <source>
        <dbReference type="SAM" id="SignalP"/>
    </source>
</evidence>
<dbReference type="Pfam" id="PF08263">
    <property type="entry name" value="LRRNT_2"/>
    <property type="match status" value="2"/>
</dbReference>
<dbReference type="FunFam" id="3.80.10.10:FF:000190">
    <property type="entry name" value="Receptor-like kinase TMK4"/>
    <property type="match status" value="1"/>
</dbReference>
<evidence type="ECO:0000256" key="6">
    <source>
        <dbReference type="ARBA" id="ARBA00022989"/>
    </source>
</evidence>
<keyword evidence="14" id="KW-0418">Kinase</keyword>
<keyword evidence="7 11" id="KW-0472">Membrane</keyword>
<name>A0AAV9CJJ5_ACOCL</name>
<dbReference type="GO" id="GO:0016020">
    <property type="term" value="C:membrane"/>
    <property type="evidence" value="ECO:0007669"/>
    <property type="project" value="UniProtKB-SubCell"/>
</dbReference>
<evidence type="ECO:0000256" key="5">
    <source>
        <dbReference type="ARBA" id="ARBA00022737"/>
    </source>
</evidence>
<sequence>MIEKPYFSRVFTTLLFILTTLTHQSASQTTNPDDVKAMQSLKSKLDLSKSSDLSWSDPDPCKWTNVGCQSGRVSAIQIGKQNVAGSLPSDLSSLTSLTRLELQSNQITGALPSLKGLASLQVLLLHSNSFTSVPDDFFDGLTSLQAVYLDWNPFHAWPVPASLSQLTGLVNFSANNANVTGPIPDFFALLPSLSSFNLAFNSLTGSLPLSLGSSNLKTLWLNNQNGVKLSGSIDVIRNATSLEQLWLQSNGFSGPIPDLTGMDSLWDLDLRDNQLTGPVPESLKALPSLKNITLTNNLLQGPVPEFDVGIDVDMKVDSERFCLPKPGACDARVDVLLSVAKDLGYPIRFANGWTGNDPCAGWIGITCDARGNITILNLQKMGLSGTISPYFARLTSVQKLLLSNNDLYGPIPSELSKMPNLKELDVSNNALSGPVPVFDAAVVFRKDGNPNLGKEVMFPPGKGNSSGGSSGSGGSGTDSGGGDGGKKRKTSVAVIIGSIVAVVCVVSLIVLGLVLYKRKNRVQGTSTTVIHPRHSGSDQDMVKITVSGPA</sequence>
<feature type="region of interest" description="Disordered" evidence="10">
    <location>
        <begin position="453"/>
        <end position="487"/>
    </location>
</feature>